<dbReference type="AlphaFoldDB" id="A0A1Y6JWB0"/>
<dbReference type="EMBL" id="LT854705">
    <property type="protein sequence ID" value="SMS13411.1"/>
    <property type="molecule type" value="Genomic_DNA"/>
</dbReference>
<dbReference type="Proteomes" id="UP000195412">
    <property type="component" value="Chromosome I"/>
</dbReference>
<feature type="compositionally biased region" description="Polar residues" evidence="2">
    <location>
        <begin position="506"/>
        <end position="519"/>
    </location>
</feature>
<reference evidence="4" key="1">
    <citation type="submission" date="2017-05" db="EMBL/GenBank/DDBJ databases">
        <authorList>
            <person name="Papadimitriou K."/>
        </authorList>
    </citation>
    <scope>NUCLEOTIDE SEQUENCE [LARGE SCALE GENOMIC DNA]</scope>
    <source>
        <strain evidence="4">ACA-DC 3411</strain>
    </source>
</reference>
<organism evidence="3 4">
    <name type="scientific">Levilactobacillus zymae</name>
    <dbReference type="NCBI Taxonomy" id="267363"/>
    <lineage>
        <taxon>Bacteria</taxon>
        <taxon>Bacillati</taxon>
        <taxon>Bacillota</taxon>
        <taxon>Bacilli</taxon>
        <taxon>Lactobacillales</taxon>
        <taxon>Lactobacillaceae</taxon>
        <taxon>Levilactobacillus</taxon>
    </lineage>
</organism>
<dbReference type="RefSeq" id="WP_087741479.1">
    <property type="nucleotide sequence ID" value="NZ_LT854705.1"/>
</dbReference>
<dbReference type="Pfam" id="PF19258">
    <property type="entry name" value="KxYKxGKxW_sig"/>
    <property type="match status" value="1"/>
</dbReference>
<feature type="compositionally biased region" description="Polar residues" evidence="2">
    <location>
        <begin position="138"/>
        <end position="153"/>
    </location>
</feature>
<protein>
    <submittedName>
        <fullName evidence="3">Uncharacterized protein</fullName>
    </submittedName>
</protein>
<sequence>MKGLNPKKQSALFQNNCKTHFKMYKAGRRWLIAGISILSGLLGGSALTATTAKAQTLTPGAGQQVAPEDVTATQTSMTIPATSQSASEVPSAETTTSASGTTSRVVTSQSHVSGSAVSATSTSTSESVESTATEETDQSNAATVTSLSTSDQSVVESQATAKSTAFSAAARTVPAAPQAYAFAFEKYVPDSSAKVDVASYNKGQTEASSQISNIVAHFTSTGGLGILHILMDPSIQGVSETITKNIKKMADLMDLFYQQKDFQYNDPYGTPVWYNGVIGKSAANNLIYHDFNLGYADYLRSFAEGISDWVTGIKAKAQSKDTSVADGLINYGQYDGTQLAGNSGLLGQAGAAGTAFLTWLKRIFTTNNYAGNILKYEGNPNNVANPDVNSAVNAINFYTSIVAPVIINGVAHQALSDVRAIGGHIKDGDYAPNLLKDAVNLNVNVTKMLQNIGLYDVLGTSIIQNVYEGIRMNVQNAIERNWSIGASKALTDAFNGRPATRVRSPYSGTPGYSESNPQSILDDGTGKVPLSQVAQAAGYAWYRKLITLVVKQAGIDAQRNAPQTTVAGIIDEVNASLIKTPDPDNAPLSDNEKKQILVDNVTHSFGSAKSYNRNGIGVR</sequence>
<feature type="region of interest" description="Disordered" evidence="2">
    <location>
        <begin position="501"/>
        <end position="524"/>
    </location>
</feature>
<dbReference type="NCBIfam" id="TIGR03715">
    <property type="entry name" value="KxYKxGKxW"/>
    <property type="match status" value="1"/>
</dbReference>
<evidence type="ECO:0000256" key="2">
    <source>
        <dbReference type="SAM" id="MobiDB-lite"/>
    </source>
</evidence>
<feature type="region of interest" description="Disordered" evidence="2">
    <location>
        <begin position="80"/>
        <end position="153"/>
    </location>
</feature>
<proteinExistence type="predicted"/>
<accession>A0A1Y6JWB0</accession>
<evidence type="ECO:0000256" key="1">
    <source>
        <dbReference type="ARBA" id="ARBA00022729"/>
    </source>
</evidence>
<evidence type="ECO:0000313" key="3">
    <source>
        <dbReference type="EMBL" id="SMS13411.1"/>
    </source>
</evidence>
<feature type="compositionally biased region" description="Low complexity" evidence="2">
    <location>
        <begin position="91"/>
        <end position="131"/>
    </location>
</feature>
<gene>
    <name evidence="3" type="ORF">LZ3411_0361</name>
</gene>
<dbReference type="InterPro" id="IPR022263">
    <property type="entry name" value="KxYKxGKxW"/>
</dbReference>
<dbReference type="KEGG" id="lzy:LZ3411_0361"/>
<evidence type="ECO:0000313" key="4">
    <source>
        <dbReference type="Proteomes" id="UP000195412"/>
    </source>
</evidence>
<keyword evidence="1" id="KW-0732">Signal</keyword>
<name>A0A1Y6JWB0_9LACO</name>